<name>A0A9P9K9Z5_FUSSL</name>
<dbReference type="SUPFAM" id="SSF52540">
    <property type="entry name" value="P-loop containing nucleoside triphosphate hydrolases"/>
    <property type="match status" value="1"/>
</dbReference>
<sequence>HIHPGQLSVATYHGTDRERLAQQFRSHDIILTTYQTLRSDWATKGPLISEEWFRIVLDEAHHIGNRSTQIFRAACNLKCLRRWCLTGTPIQNTLDNYGALLSFLRIPPFVEKSKFDHWISNSIREKRPHGLPKLRILVQVTCLRRTKQSIDHSHKLPSRTERIETVDLHPDDRELYEFFNATATRIASGSLQDEGNMHSADKNGRNNILPIINFLRFICNHGEDLLPAPAVEAWRLNQSGLVDSRITQFAGESCTLCHDNLHSPRGSPFCALCLLTGQDSEPTEMADSSRTESPQADTPGAPRRPSAKVEALIRNLGNEQVGNRKGSEARPVKSVVFSYWTKMLDLVEIALRQSGYCNERIDGQSSLPQRRDAISKFNNDPACTVFLATIGSAGEGIGLTSANHVHLMEPHWNPMAEEQAIARVHRIGQLRHVIATKYITPRSIERYVLETQKKKLTLSRKVLDFTASSQRELDSERWEV</sequence>
<dbReference type="GO" id="GO:0005634">
    <property type="term" value="C:nucleus"/>
    <property type="evidence" value="ECO:0007669"/>
    <property type="project" value="TreeGrafter"/>
</dbReference>
<dbReference type="Proteomes" id="UP000736672">
    <property type="component" value="Unassembled WGS sequence"/>
</dbReference>
<dbReference type="Pfam" id="PF00271">
    <property type="entry name" value="Helicase_C"/>
    <property type="match status" value="1"/>
</dbReference>
<dbReference type="PROSITE" id="PS51192">
    <property type="entry name" value="HELICASE_ATP_BIND_1"/>
    <property type="match status" value="1"/>
</dbReference>
<keyword evidence="3" id="KW-0067">ATP-binding</keyword>
<dbReference type="InterPro" id="IPR049730">
    <property type="entry name" value="SNF2/RAD54-like_C"/>
</dbReference>
<dbReference type="PANTHER" id="PTHR45626">
    <property type="entry name" value="TRANSCRIPTION TERMINATION FACTOR 2-RELATED"/>
    <property type="match status" value="1"/>
</dbReference>
<dbReference type="GO" id="GO:0016787">
    <property type="term" value="F:hydrolase activity"/>
    <property type="evidence" value="ECO:0007669"/>
    <property type="project" value="UniProtKB-KW"/>
</dbReference>
<evidence type="ECO:0000256" key="3">
    <source>
        <dbReference type="ARBA" id="ARBA00022840"/>
    </source>
</evidence>
<dbReference type="SMART" id="SM00490">
    <property type="entry name" value="HELICc"/>
    <property type="match status" value="1"/>
</dbReference>
<reference evidence="7" key="1">
    <citation type="journal article" date="2021" name="Nat. Commun.">
        <title>Genetic determinants of endophytism in the Arabidopsis root mycobiome.</title>
        <authorList>
            <person name="Mesny F."/>
            <person name="Miyauchi S."/>
            <person name="Thiergart T."/>
            <person name="Pickel B."/>
            <person name="Atanasova L."/>
            <person name="Karlsson M."/>
            <person name="Huettel B."/>
            <person name="Barry K.W."/>
            <person name="Haridas S."/>
            <person name="Chen C."/>
            <person name="Bauer D."/>
            <person name="Andreopoulos W."/>
            <person name="Pangilinan J."/>
            <person name="LaButti K."/>
            <person name="Riley R."/>
            <person name="Lipzen A."/>
            <person name="Clum A."/>
            <person name="Drula E."/>
            <person name="Henrissat B."/>
            <person name="Kohler A."/>
            <person name="Grigoriev I.V."/>
            <person name="Martin F.M."/>
            <person name="Hacquard S."/>
        </authorList>
    </citation>
    <scope>NUCLEOTIDE SEQUENCE</scope>
    <source>
        <strain evidence="7">FSSC 5 MPI-SDFR-AT-0091</strain>
    </source>
</reference>
<evidence type="ECO:0000313" key="8">
    <source>
        <dbReference type="Proteomes" id="UP000736672"/>
    </source>
</evidence>
<dbReference type="OrthoDB" id="448448at2759"/>
<dbReference type="PROSITE" id="PS51194">
    <property type="entry name" value="HELICASE_CTER"/>
    <property type="match status" value="1"/>
</dbReference>
<dbReference type="CDD" id="cd18793">
    <property type="entry name" value="SF2_C_SNF"/>
    <property type="match status" value="1"/>
</dbReference>
<dbReference type="GO" id="GO:0005524">
    <property type="term" value="F:ATP binding"/>
    <property type="evidence" value="ECO:0007669"/>
    <property type="project" value="UniProtKB-KW"/>
</dbReference>
<keyword evidence="8" id="KW-1185">Reference proteome</keyword>
<dbReference type="InterPro" id="IPR038718">
    <property type="entry name" value="SNF2-like_sf"/>
</dbReference>
<dbReference type="AlphaFoldDB" id="A0A9P9K9Z5"/>
<comment type="caution">
    <text evidence="7">The sequence shown here is derived from an EMBL/GenBank/DDBJ whole genome shotgun (WGS) entry which is preliminary data.</text>
</comment>
<proteinExistence type="predicted"/>
<dbReference type="PANTHER" id="PTHR45626:SF52">
    <property type="entry name" value="SINGLE-STRANDED DNA-DEPENDENT ATPASE (EUROFUNG)"/>
    <property type="match status" value="1"/>
</dbReference>
<feature type="domain" description="Helicase C-terminal" evidence="6">
    <location>
        <begin position="308"/>
        <end position="474"/>
    </location>
</feature>
<protein>
    <submittedName>
        <fullName evidence="7">P-loop containing nucleoside triphosphate hydrolase protein</fullName>
    </submittedName>
</protein>
<keyword evidence="2 7" id="KW-0378">Hydrolase</keyword>
<feature type="domain" description="Helicase ATP-binding" evidence="5">
    <location>
        <begin position="1"/>
        <end position="107"/>
    </location>
</feature>
<dbReference type="Gene3D" id="3.40.50.300">
    <property type="entry name" value="P-loop containing nucleotide triphosphate hydrolases"/>
    <property type="match status" value="1"/>
</dbReference>
<accession>A0A9P9K9Z5</accession>
<dbReference type="GO" id="GO:0008094">
    <property type="term" value="F:ATP-dependent activity, acting on DNA"/>
    <property type="evidence" value="ECO:0007669"/>
    <property type="project" value="TreeGrafter"/>
</dbReference>
<dbReference type="Pfam" id="PF00176">
    <property type="entry name" value="SNF2-rel_dom"/>
    <property type="match status" value="1"/>
</dbReference>
<feature type="non-terminal residue" evidence="7">
    <location>
        <position position="1"/>
    </location>
</feature>
<dbReference type="InterPro" id="IPR000330">
    <property type="entry name" value="SNF2_N"/>
</dbReference>
<evidence type="ECO:0000259" key="5">
    <source>
        <dbReference type="PROSITE" id="PS51192"/>
    </source>
</evidence>
<dbReference type="EMBL" id="JAGTJS010000013">
    <property type="protein sequence ID" value="KAH7249585.1"/>
    <property type="molecule type" value="Genomic_DNA"/>
</dbReference>
<gene>
    <name evidence="7" type="ORF">B0J15DRAFT_367617</name>
</gene>
<organism evidence="7 8">
    <name type="scientific">Fusarium solani</name>
    <name type="common">Filamentous fungus</name>
    <dbReference type="NCBI Taxonomy" id="169388"/>
    <lineage>
        <taxon>Eukaryota</taxon>
        <taxon>Fungi</taxon>
        <taxon>Dikarya</taxon>
        <taxon>Ascomycota</taxon>
        <taxon>Pezizomycotina</taxon>
        <taxon>Sordariomycetes</taxon>
        <taxon>Hypocreomycetidae</taxon>
        <taxon>Hypocreales</taxon>
        <taxon>Nectriaceae</taxon>
        <taxon>Fusarium</taxon>
        <taxon>Fusarium solani species complex</taxon>
    </lineage>
</organism>
<dbReference type="InterPro" id="IPR001650">
    <property type="entry name" value="Helicase_C-like"/>
</dbReference>
<feature type="compositionally biased region" description="Polar residues" evidence="4">
    <location>
        <begin position="286"/>
        <end position="296"/>
    </location>
</feature>
<evidence type="ECO:0000256" key="1">
    <source>
        <dbReference type="ARBA" id="ARBA00022741"/>
    </source>
</evidence>
<dbReference type="InterPro" id="IPR050628">
    <property type="entry name" value="SNF2_RAD54_helicase_TF"/>
</dbReference>
<evidence type="ECO:0000256" key="4">
    <source>
        <dbReference type="SAM" id="MobiDB-lite"/>
    </source>
</evidence>
<dbReference type="InterPro" id="IPR014001">
    <property type="entry name" value="Helicase_ATP-bd"/>
</dbReference>
<dbReference type="Gene3D" id="3.40.50.10810">
    <property type="entry name" value="Tandem AAA-ATPase domain"/>
    <property type="match status" value="1"/>
</dbReference>
<dbReference type="GO" id="GO:0006281">
    <property type="term" value="P:DNA repair"/>
    <property type="evidence" value="ECO:0007669"/>
    <property type="project" value="TreeGrafter"/>
</dbReference>
<evidence type="ECO:0000256" key="2">
    <source>
        <dbReference type="ARBA" id="ARBA00022801"/>
    </source>
</evidence>
<evidence type="ECO:0000259" key="6">
    <source>
        <dbReference type="PROSITE" id="PS51194"/>
    </source>
</evidence>
<dbReference type="InterPro" id="IPR027417">
    <property type="entry name" value="P-loop_NTPase"/>
</dbReference>
<keyword evidence="1" id="KW-0547">Nucleotide-binding</keyword>
<feature type="region of interest" description="Disordered" evidence="4">
    <location>
        <begin position="281"/>
        <end position="306"/>
    </location>
</feature>
<feature type="non-terminal residue" evidence="7">
    <location>
        <position position="480"/>
    </location>
</feature>
<dbReference type="CDD" id="cd18008">
    <property type="entry name" value="DEXDc_SHPRH-like"/>
    <property type="match status" value="1"/>
</dbReference>
<evidence type="ECO:0000313" key="7">
    <source>
        <dbReference type="EMBL" id="KAH7249585.1"/>
    </source>
</evidence>